<dbReference type="GO" id="GO:0043531">
    <property type="term" value="F:ADP binding"/>
    <property type="evidence" value="ECO:0007669"/>
    <property type="project" value="InterPro"/>
</dbReference>
<feature type="domain" description="NB-ARC" evidence="4">
    <location>
        <begin position="110"/>
        <end position="195"/>
    </location>
</feature>
<evidence type="ECO:0000259" key="4">
    <source>
        <dbReference type="Pfam" id="PF00931"/>
    </source>
</evidence>
<dbReference type="PANTHER" id="PTHR19338">
    <property type="entry name" value="TRANSLOCASE OF INNER MITOCHONDRIAL MEMBRANE 13 HOMOLOG"/>
    <property type="match status" value="1"/>
</dbReference>
<accession>W9S251</accession>
<dbReference type="CDD" id="cd14798">
    <property type="entry name" value="RX-CC_like"/>
    <property type="match status" value="1"/>
</dbReference>
<name>W9S251_9ROSA</name>
<evidence type="ECO:0000256" key="1">
    <source>
        <dbReference type="ARBA" id="ARBA00022737"/>
    </source>
</evidence>
<evidence type="ECO:0000313" key="6">
    <source>
        <dbReference type="EMBL" id="EXC21530.1"/>
    </source>
</evidence>
<keyword evidence="3" id="KW-0611">Plant defense</keyword>
<evidence type="ECO:0000256" key="2">
    <source>
        <dbReference type="ARBA" id="ARBA00022741"/>
    </source>
</evidence>
<dbReference type="InterPro" id="IPR038005">
    <property type="entry name" value="RX-like_CC"/>
</dbReference>
<gene>
    <name evidence="6" type="ORF">L484_014885</name>
</gene>
<dbReference type="GO" id="GO:0006952">
    <property type="term" value="P:defense response"/>
    <property type="evidence" value="ECO:0007669"/>
    <property type="project" value="UniProtKB-KW"/>
</dbReference>
<dbReference type="Proteomes" id="UP000030645">
    <property type="component" value="Unassembled WGS sequence"/>
</dbReference>
<proteinExistence type="predicted"/>
<dbReference type="InterPro" id="IPR002182">
    <property type="entry name" value="NB-ARC"/>
</dbReference>
<dbReference type="InterPro" id="IPR027417">
    <property type="entry name" value="P-loop_NTPase"/>
</dbReference>
<protein>
    <submittedName>
        <fullName evidence="6">Disease resistance protein RGA2</fullName>
    </submittedName>
</protein>
<feature type="domain" description="Disease resistance N-terminal" evidence="5">
    <location>
        <begin position="2"/>
        <end position="75"/>
    </location>
</feature>
<dbReference type="Pfam" id="PF18052">
    <property type="entry name" value="Rx_N"/>
    <property type="match status" value="1"/>
</dbReference>
<dbReference type="eggNOG" id="KOG4658">
    <property type="taxonomic scope" value="Eukaryota"/>
</dbReference>
<evidence type="ECO:0000259" key="5">
    <source>
        <dbReference type="Pfam" id="PF18052"/>
    </source>
</evidence>
<evidence type="ECO:0000313" key="7">
    <source>
        <dbReference type="Proteomes" id="UP000030645"/>
    </source>
</evidence>
<organism evidence="6 7">
    <name type="scientific">Morus notabilis</name>
    <dbReference type="NCBI Taxonomy" id="981085"/>
    <lineage>
        <taxon>Eukaryota</taxon>
        <taxon>Viridiplantae</taxon>
        <taxon>Streptophyta</taxon>
        <taxon>Embryophyta</taxon>
        <taxon>Tracheophyta</taxon>
        <taxon>Spermatophyta</taxon>
        <taxon>Magnoliopsida</taxon>
        <taxon>eudicotyledons</taxon>
        <taxon>Gunneridae</taxon>
        <taxon>Pentapetalae</taxon>
        <taxon>rosids</taxon>
        <taxon>fabids</taxon>
        <taxon>Rosales</taxon>
        <taxon>Moraceae</taxon>
        <taxon>Moreae</taxon>
        <taxon>Morus</taxon>
    </lineage>
</organism>
<dbReference type="Pfam" id="PF00931">
    <property type="entry name" value="NB-ARC"/>
    <property type="match status" value="1"/>
</dbReference>
<keyword evidence="7" id="KW-1185">Reference proteome</keyword>
<dbReference type="AlphaFoldDB" id="W9S251"/>
<sequence length="205" mass="23765">MAEHEVSMGKGVQDAVENLRRNLETIKAVLKDAEKRQWKDKAVKVWMDELKDITYDMDDVFDEWKTEIEKDGESHETDQRDLFVTKIKVRFSVLCRCFNSSPPGQKNKEISTHEDLYIVPIVEMGGIGKATLAKLVYNNERLKENFDVRAWVCVSDPFDRFEIVKAIVQQLNGDDHERASTSTGVGDQNLETLMRKFHESIKDRR</sequence>
<dbReference type="InterPro" id="IPR041118">
    <property type="entry name" value="Rx_N"/>
</dbReference>
<keyword evidence="1" id="KW-0677">Repeat</keyword>
<dbReference type="EMBL" id="KE345945">
    <property type="protein sequence ID" value="EXC21530.1"/>
    <property type="molecule type" value="Genomic_DNA"/>
</dbReference>
<dbReference type="SUPFAM" id="SSF52540">
    <property type="entry name" value="P-loop containing nucleoside triphosphate hydrolases"/>
    <property type="match status" value="1"/>
</dbReference>
<dbReference type="STRING" id="981085.W9S251"/>
<evidence type="ECO:0000256" key="3">
    <source>
        <dbReference type="ARBA" id="ARBA00022821"/>
    </source>
</evidence>
<dbReference type="PANTHER" id="PTHR19338:SF37">
    <property type="entry name" value="DISEASE RESISTANCE PROTEIN RGA4"/>
    <property type="match status" value="1"/>
</dbReference>
<dbReference type="Gene3D" id="1.20.5.4130">
    <property type="match status" value="1"/>
</dbReference>
<dbReference type="Gene3D" id="3.40.50.300">
    <property type="entry name" value="P-loop containing nucleotide triphosphate hydrolases"/>
    <property type="match status" value="1"/>
</dbReference>
<keyword evidence="2" id="KW-0547">Nucleotide-binding</keyword>
<reference evidence="7" key="1">
    <citation type="submission" date="2013-01" db="EMBL/GenBank/DDBJ databases">
        <title>Draft Genome Sequence of a Mulberry Tree, Morus notabilis C.K. Schneid.</title>
        <authorList>
            <person name="He N."/>
            <person name="Zhao S."/>
        </authorList>
    </citation>
    <scope>NUCLEOTIDE SEQUENCE</scope>
</reference>